<dbReference type="InterPro" id="IPR049708">
    <property type="entry name" value="PP0621-like"/>
</dbReference>
<dbReference type="NCBIfam" id="NF041023">
    <property type="entry name" value="PP0621_fam"/>
    <property type="match status" value="1"/>
</dbReference>
<name>A0A0E1W838_BURPE</name>
<dbReference type="RefSeq" id="WP_004194409.1">
    <property type="nucleotide sequence ID" value="NZ_CM000832.1"/>
</dbReference>
<dbReference type="AlphaFoldDB" id="A0A0E1W838"/>
<dbReference type="HOGENOM" id="CLU_168222_1_0_4"/>
<evidence type="ECO:0000313" key="3">
    <source>
        <dbReference type="Proteomes" id="UP000001812"/>
    </source>
</evidence>
<protein>
    <recommendedName>
        <fullName evidence="4">Pyrimidine deaminase</fullName>
    </recommendedName>
</protein>
<proteinExistence type="predicted"/>
<organism evidence="2 3">
    <name type="scientific">Burkholderia pseudomallei 1710a</name>
    <dbReference type="NCBI Taxonomy" id="320371"/>
    <lineage>
        <taxon>Bacteria</taxon>
        <taxon>Pseudomonadati</taxon>
        <taxon>Pseudomonadota</taxon>
        <taxon>Betaproteobacteria</taxon>
        <taxon>Burkholderiales</taxon>
        <taxon>Burkholderiaceae</taxon>
        <taxon>Burkholderia</taxon>
        <taxon>pseudomallei group</taxon>
    </lineage>
</organism>
<feature type="region of interest" description="Disordered" evidence="1">
    <location>
        <begin position="27"/>
        <end position="60"/>
    </location>
</feature>
<evidence type="ECO:0000256" key="1">
    <source>
        <dbReference type="SAM" id="MobiDB-lite"/>
    </source>
</evidence>
<gene>
    <name evidence="2" type="ORF">BURPS1710A_4006</name>
</gene>
<dbReference type="Proteomes" id="UP000001812">
    <property type="component" value="Chromosome I"/>
</dbReference>
<dbReference type="EMBL" id="CM000832">
    <property type="protein sequence ID" value="EET09400.1"/>
    <property type="molecule type" value="Genomic_DNA"/>
</dbReference>
<dbReference type="GeneID" id="93061594"/>
<evidence type="ECO:0000313" key="2">
    <source>
        <dbReference type="EMBL" id="EET09400.1"/>
    </source>
</evidence>
<reference evidence="2 3" key="2">
    <citation type="submission" date="2009-05" db="EMBL/GenBank/DDBJ databases">
        <authorList>
            <person name="Harkins D.M."/>
            <person name="DeShazer D."/>
            <person name="Woods D.E."/>
            <person name="Brinkac L.M."/>
            <person name="Brown K.A."/>
            <person name="Hung G.C."/>
            <person name="Tuanyok A."/>
            <person name="Zhang B."/>
            <person name="Nierman W.C."/>
        </authorList>
    </citation>
    <scope>NUCLEOTIDE SEQUENCE [LARGE SCALE GENOMIC DNA]</scope>
    <source>
        <strain evidence="2 3">1710a</strain>
    </source>
</reference>
<accession>A0A0E1W838</accession>
<sequence length="106" mass="10858">MRQILLLIVLFFASSWVARKIRQAQARGDGPFAGGAGRTADSASGGGGATQAGRPRDAALPEPMVRCAECGVHAPKSDAVVAGGEYFCSPEHAARHAAHSGSRSGQ</sequence>
<evidence type="ECO:0008006" key="4">
    <source>
        <dbReference type="Google" id="ProtNLM"/>
    </source>
</evidence>
<reference evidence="3" key="1">
    <citation type="submission" date="2007-08" db="EMBL/GenBank/DDBJ databases">
        <title>Annotation of Burkholderia pseudomallei 1710a.</title>
        <authorList>
            <person name="Harkins D.M."/>
            <person name="DeShazer D."/>
            <person name="Woods D.E."/>
            <person name="Brinkac L.M."/>
            <person name="Brown K.A."/>
            <person name="Hung G.C."/>
            <person name="Tuanyok A."/>
            <person name="Zhang B."/>
            <person name="Nierman W.C."/>
        </authorList>
    </citation>
    <scope>NUCLEOTIDE SEQUENCE [LARGE SCALE GENOMIC DNA]</scope>
    <source>
        <strain evidence="3">1710a</strain>
    </source>
</reference>